<proteinExistence type="predicted"/>
<protein>
    <submittedName>
        <fullName evidence="1">Uncharacterized protein</fullName>
    </submittedName>
</protein>
<gene>
    <name evidence="1" type="ORF">CC77DRAFT_1018318</name>
</gene>
<dbReference type="EMBL" id="KV441473">
    <property type="protein sequence ID" value="OAG23507.1"/>
    <property type="molecule type" value="Genomic_DNA"/>
</dbReference>
<accession>A0A177DV95</accession>
<reference evidence="1 2" key="1">
    <citation type="submission" date="2016-05" db="EMBL/GenBank/DDBJ databases">
        <title>Comparative analysis of secretome profiles of manganese(II)-oxidizing ascomycete fungi.</title>
        <authorList>
            <consortium name="DOE Joint Genome Institute"/>
            <person name="Zeiner C.A."/>
            <person name="Purvine S.O."/>
            <person name="Zink E.M."/>
            <person name="Wu S."/>
            <person name="Pasa-Tolic L."/>
            <person name="Chaput D.L."/>
            <person name="Haridas S."/>
            <person name="Grigoriev I.V."/>
            <person name="Santelli C.M."/>
            <person name="Hansel C.M."/>
        </authorList>
    </citation>
    <scope>NUCLEOTIDE SEQUENCE [LARGE SCALE GENOMIC DNA]</scope>
    <source>
        <strain evidence="1 2">SRC1lrK2f</strain>
    </source>
</reference>
<dbReference type="AlphaFoldDB" id="A0A177DV95"/>
<dbReference type="RefSeq" id="XP_018388928.1">
    <property type="nucleotide sequence ID" value="XM_018524592.1"/>
</dbReference>
<dbReference type="VEuPathDB" id="FungiDB:CC77DRAFT_1018318"/>
<dbReference type="GeneID" id="29110186"/>
<dbReference type="Proteomes" id="UP000077248">
    <property type="component" value="Unassembled WGS sequence"/>
</dbReference>
<name>A0A177DV95_ALTAL</name>
<organism evidence="1 2">
    <name type="scientific">Alternaria alternata</name>
    <name type="common">Alternaria rot fungus</name>
    <name type="synonym">Torula alternata</name>
    <dbReference type="NCBI Taxonomy" id="5599"/>
    <lineage>
        <taxon>Eukaryota</taxon>
        <taxon>Fungi</taxon>
        <taxon>Dikarya</taxon>
        <taxon>Ascomycota</taxon>
        <taxon>Pezizomycotina</taxon>
        <taxon>Dothideomycetes</taxon>
        <taxon>Pleosporomycetidae</taxon>
        <taxon>Pleosporales</taxon>
        <taxon>Pleosporineae</taxon>
        <taxon>Pleosporaceae</taxon>
        <taxon>Alternaria</taxon>
        <taxon>Alternaria sect. Alternaria</taxon>
        <taxon>Alternaria alternata complex</taxon>
    </lineage>
</organism>
<evidence type="ECO:0000313" key="1">
    <source>
        <dbReference type="EMBL" id="OAG23507.1"/>
    </source>
</evidence>
<sequence>MSRFAQLQIRKIVVHEENRAVAWPQCHAQGFIPFCQRNPKLRIERVDLWKATLPAASGLLIDNENPRPYHWGGKACDCAQADSITSGIHDE</sequence>
<evidence type="ECO:0000313" key="2">
    <source>
        <dbReference type="Proteomes" id="UP000077248"/>
    </source>
</evidence>
<dbReference type="KEGG" id="aalt:CC77DRAFT_1018318"/>
<keyword evidence="2" id="KW-1185">Reference proteome</keyword>